<feature type="region of interest" description="Disordered" evidence="1">
    <location>
        <begin position="31"/>
        <end position="67"/>
    </location>
</feature>
<keyword evidence="3" id="KW-1185">Reference proteome</keyword>
<dbReference type="Proteomes" id="UP001056436">
    <property type="component" value="Unassembled WGS sequence"/>
</dbReference>
<gene>
    <name evidence="2" type="ORF">CABS02_08208</name>
</gene>
<name>A0A9P9XDK4_9PEZI</name>
<protein>
    <submittedName>
        <fullName evidence="2">NTF2 and RRM domain-containing protein</fullName>
    </submittedName>
</protein>
<accession>A0A9P9XDK4</accession>
<feature type="compositionally biased region" description="Polar residues" evidence="1">
    <location>
        <begin position="48"/>
        <end position="67"/>
    </location>
</feature>
<dbReference type="AlphaFoldDB" id="A0A9P9XDK4"/>
<comment type="caution">
    <text evidence="2">The sequence shown here is derived from an EMBL/GenBank/DDBJ whole genome shotgun (WGS) entry which is preliminary data.</text>
</comment>
<dbReference type="EMBL" id="SDAQ01000048">
    <property type="protein sequence ID" value="KAI3548678.1"/>
    <property type="molecule type" value="Genomic_DNA"/>
</dbReference>
<organism evidence="2 3">
    <name type="scientific">Colletotrichum abscissum</name>
    <dbReference type="NCBI Taxonomy" id="1671311"/>
    <lineage>
        <taxon>Eukaryota</taxon>
        <taxon>Fungi</taxon>
        <taxon>Dikarya</taxon>
        <taxon>Ascomycota</taxon>
        <taxon>Pezizomycotina</taxon>
        <taxon>Sordariomycetes</taxon>
        <taxon>Hypocreomycetidae</taxon>
        <taxon>Glomerellales</taxon>
        <taxon>Glomerellaceae</taxon>
        <taxon>Colletotrichum</taxon>
        <taxon>Colletotrichum acutatum species complex</taxon>
    </lineage>
</organism>
<feature type="compositionally biased region" description="Basic and acidic residues" evidence="1">
    <location>
        <begin position="31"/>
        <end position="42"/>
    </location>
</feature>
<evidence type="ECO:0000256" key="1">
    <source>
        <dbReference type="SAM" id="MobiDB-lite"/>
    </source>
</evidence>
<evidence type="ECO:0000313" key="2">
    <source>
        <dbReference type="EMBL" id="KAI3548678.1"/>
    </source>
</evidence>
<evidence type="ECO:0000313" key="3">
    <source>
        <dbReference type="Proteomes" id="UP001056436"/>
    </source>
</evidence>
<sequence>MVERTPEEATGPAIITAETAVYKPAKAAETKVEESEATAKEVAEEDITSNSTAEIHQLNISPKSTTRSLLEQPYGTKALRTNSLLPYYIRNRIQLLDIVPAAAKASRGRHNMLGSLSRPWVKLRPCQS</sequence>
<proteinExistence type="predicted"/>
<reference evidence="2" key="1">
    <citation type="submission" date="2019-01" db="EMBL/GenBank/DDBJ databases">
        <title>Colletotrichum abscissum LGMF1257.</title>
        <authorList>
            <person name="Baroncelli R."/>
        </authorList>
    </citation>
    <scope>NUCLEOTIDE SEQUENCE</scope>
    <source>
        <strain evidence="2">Ca142</strain>
    </source>
</reference>